<evidence type="ECO:0000313" key="1">
    <source>
        <dbReference type="EMBL" id="OGY83987.1"/>
    </source>
</evidence>
<name>A0A1G2B6Y5_9BACT</name>
<evidence type="ECO:0000313" key="2">
    <source>
        <dbReference type="Proteomes" id="UP000179164"/>
    </source>
</evidence>
<reference evidence="1 2" key="1">
    <citation type="journal article" date="2016" name="Nat. Commun.">
        <title>Thousands of microbial genomes shed light on interconnected biogeochemical processes in an aquifer system.</title>
        <authorList>
            <person name="Anantharaman K."/>
            <person name="Brown C.T."/>
            <person name="Hug L.A."/>
            <person name="Sharon I."/>
            <person name="Castelle C.J."/>
            <person name="Probst A.J."/>
            <person name="Thomas B.C."/>
            <person name="Singh A."/>
            <person name="Wilkins M.J."/>
            <person name="Karaoz U."/>
            <person name="Brodie E.L."/>
            <person name="Williams K.H."/>
            <person name="Hubbard S.S."/>
            <person name="Banfield J.F."/>
        </authorList>
    </citation>
    <scope>NUCLEOTIDE SEQUENCE [LARGE SCALE GENOMIC DNA]</scope>
</reference>
<dbReference type="AlphaFoldDB" id="A0A1G2B6Y5"/>
<gene>
    <name evidence="1" type="ORF">A2898_01795</name>
</gene>
<dbReference type="Proteomes" id="UP000179164">
    <property type="component" value="Unassembled WGS sequence"/>
</dbReference>
<proteinExistence type="predicted"/>
<dbReference type="EMBL" id="MHKE01000012">
    <property type="protein sequence ID" value="OGY83987.1"/>
    <property type="molecule type" value="Genomic_DNA"/>
</dbReference>
<dbReference type="STRING" id="1798543.A2898_01795"/>
<protein>
    <submittedName>
        <fullName evidence="1">Uncharacterized protein</fullName>
    </submittedName>
</protein>
<comment type="caution">
    <text evidence="1">The sequence shown here is derived from an EMBL/GenBank/DDBJ whole genome shotgun (WGS) entry which is preliminary data.</text>
</comment>
<accession>A0A1G2B6Y5</accession>
<organism evidence="1 2">
    <name type="scientific">Candidatus Kerfeldbacteria bacterium RIFCSPLOWO2_01_FULL_48_11</name>
    <dbReference type="NCBI Taxonomy" id="1798543"/>
    <lineage>
        <taxon>Bacteria</taxon>
        <taxon>Candidatus Kerfeldiibacteriota</taxon>
    </lineage>
</organism>
<sequence length="239" mass="27136">MDSSITVRITLPHHQYTGDWWEQHQGFNGLLQYALKDEDPHKGPFGCNILWKDSSITGCDKWRRTFLELVSGRLDGGIVVQDPDRRSVVHRDLILDFASQPNPVLAGSYFQQVWCSIVSIYHRRSVLLDHNHNGYAARPCYPWEAIRLRGHSLVITKVQFNVATLEKAIEDAITVILNDRIITAAFVQLQSPPELPRTRIEAAITEAKQVRDSHTKKGPDRTRMDNVISTLGTLLAMSQ</sequence>